<feature type="transmembrane region" description="Helical" evidence="7">
    <location>
        <begin position="332"/>
        <end position="356"/>
    </location>
</feature>
<evidence type="ECO:0000256" key="2">
    <source>
        <dbReference type="ARBA" id="ARBA00010157"/>
    </source>
</evidence>
<comment type="similarity">
    <text evidence="2">Belongs to the resistance-nodulation-cell division (RND) (TC 2.A.6) family. MmpL subfamily.</text>
</comment>
<evidence type="ECO:0000256" key="6">
    <source>
        <dbReference type="ARBA" id="ARBA00023136"/>
    </source>
</evidence>
<proteinExistence type="inferred from homology"/>
<evidence type="ECO:0000256" key="5">
    <source>
        <dbReference type="ARBA" id="ARBA00022989"/>
    </source>
</evidence>
<dbReference type="PANTHER" id="PTHR33406:SF6">
    <property type="entry name" value="MEMBRANE PROTEIN YDGH-RELATED"/>
    <property type="match status" value="1"/>
</dbReference>
<dbReference type="OrthoDB" id="439189at2759"/>
<evidence type="ECO:0000313" key="9">
    <source>
        <dbReference type="EMBL" id="CAI3993762.1"/>
    </source>
</evidence>
<keyword evidence="6 7" id="KW-0472">Membrane</keyword>
<dbReference type="Gene3D" id="1.20.1640.10">
    <property type="entry name" value="Multidrug efflux transporter AcrB transmembrane domain"/>
    <property type="match status" value="2"/>
</dbReference>
<evidence type="ECO:0000256" key="1">
    <source>
        <dbReference type="ARBA" id="ARBA00004651"/>
    </source>
</evidence>
<dbReference type="SUPFAM" id="SSF82866">
    <property type="entry name" value="Multidrug efflux transporter AcrB transmembrane domain"/>
    <property type="match status" value="2"/>
</dbReference>
<comment type="caution">
    <text evidence="9">The sequence shown here is derived from an EMBL/GenBank/DDBJ whole genome shotgun (WGS) entry which is preliminary data.</text>
</comment>
<dbReference type="PANTHER" id="PTHR33406">
    <property type="entry name" value="MEMBRANE PROTEIN MJ1562-RELATED"/>
    <property type="match status" value="1"/>
</dbReference>
<feature type="transmembrane region" description="Helical" evidence="7">
    <location>
        <begin position="225"/>
        <end position="245"/>
    </location>
</feature>
<evidence type="ECO:0000256" key="3">
    <source>
        <dbReference type="ARBA" id="ARBA00022475"/>
    </source>
</evidence>
<feature type="transmembrane region" description="Helical" evidence="7">
    <location>
        <begin position="201"/>
        <end position="220"/>
    </location>
</feature>
<name>A0A9P1CMH9_9DINO</name>
<dbReference type="PROSITE" id="PS50156">
    <property type="entry name" value="SSD"/>
    <property type="match status" value="1"/>
</dbReference>
<reference evidence="9" key="1">
    <citation type="submission" date="2022-10" db="EMBL/GenBank/DDBJ databases">
        <authorList>
            <person name="Chen Y."/>
            <person name="Dougan E. K."/>
            <person name="Chan C."/>
            <person name="Rhodes N."/>
            <person name="Thang M."/>
        </authorList>
    </citation>
    <scope>NUCLEOTIDE SEQUENCE</scope>
</reference>
<dbReference type="Proteomes" id="UP001152797">
    <property type="component" value="Unassembled WGS sequence"/>
</dbReference>
<dbReference type="GO" id="GO:0005886">
    <property type="term" value="C:plasma membrane"/>
    <property type="evidence" value="ECO:0007669"/>
    <property type="project" value="UniProtKB-SubCell"/>
</dbReference>
<dbReference type="InterPro" id="IPR000731">
    <property type="entry name" value="SSD"/>
</dbReference>
<dbReference type="Pfam" id="PF03176">
    <property type="entry name" value="MMPL"/>
    <property type="match status" value="2"/>
</dbReference>
<gene>
    <name evidence="9" type="ORF">C1SCF055_LOCUS20477</name>
</gene>
<dbReference type="EMBL" id="CAMXCT020001870">
    <property type="protein sequence ID" value="CAL1147137.1"/>
    <property type="molecule type" value="Genomic_DNA"/>
</dbReference>
<feature type="domain" description="SSD" evidence="8">
    <location>
        <begin position="264"/>
        <end position="355"/>
    </location>
</feature>
<feature type="transmembrane region" description="Helical" evidence="7">
    <location>
        <begin position="257"/>
        <end position="278"/>
    </location>
</feature>
<comment type="subcellular location">
    <subcellularLocation>
        <location evidence="1">Cell membrane</location>
        <topology evidence="1">Multi-pass membrane protein</topology>
    </subcellularLocation>
</comment>
<evidence type="ECO:0000313" key="10">
    <source>
        <dbReference type="EMBL" id="CAL1147137.1"/>
    </source>
</evidence>
<dbReference type="EMBL" id="CAMXCT030001870">
    <property type="protein sequence ID" value="CAL4781074.1"/>
    <property type="molecule type" value="Genomic_DNA"/>
</dbReference>
<feature type="transmembrane region" description="Helical" evidence="7">
    <location>
        <begin position="299"/>
        <end position="320"/>
    </location>
</feature>
<reference evidence="10" key="2">
    <citation type="submission" date="2024-04" db="EMBL/GenBank/DDBJ databases">
        <authorList>
            <person name="Chen Y."/>
            <person name="Shah S."/>
            <person name="Dougan E. K."/>
            <person name="Thang M."/>
            <person name="Chan C."/>
        </authorList>
    </citation>
    <scope>NUCLEOTIDE SEQUENCE [LARGE SCALE GENOMIC DNA]</scope>
</reference>
<sequence length="972" mass="106383">MGRPVLGCVRAADGAKLRESLEPTGHRLSQHQARVESLTVLLAACEALQAKKQIDEAFPRRIAGTILMAVAPRNGTVLCREVEDFVANVSSKVTSDERVQQYKPHVLSYWTELGDIPSSVMSRKDFISADERMTLLLIQPTKIPENHDFAKANDFLQDFCSSPPLGFNLHITGAPALLTGSGCSSNSHAVVNPRDMSFKCLFFAEVITTPIALLIMGCIVRHWRLLILPLFTVCLSFAVSALMLIPWMDHVEVPTDAIAAMGSVILALSLDYSLFLLSRFSENHHDKFTLQENVDIIKACTCRTISISGLLVAIAFFAGILLPERNLQGTCIALGFAVLACVATNVVFLPAVFLAFGPVFVGRSFLPSWWGDVQLDDGAEEEDERQRPGPKSADNTNWLLIMRVVERAPLSAILLVLLFVWPVLSAAPSLHITADRFAMMPLYSPAVLALRKIQDAKLSTGLVNPYEILVTAPNQPRDVLRAELSKGLDSLGLATSHLGLGMSDLQKALREGQNSLLRRPEAPEDLSGYEELLNGLACANRTESSPHNPHCNCCPNAFLECEECDLAATCASPEMQALLELAKEGNLTVDDSQLRSLKVCIERAAVAAKKNRTPPIALDQLLSSLRKVNQSAVQKGLLQRYPFLVDIAAWVSQVQNLSRKERGMLLLPSGFHALLELSDKLQGTGAVASILGPQWILHQRLEWPLVVALAAKPELRHGYSALLEQFVNGKRALLQVHTHFPPIGALSADWAEEARGILRAWEHKHPGYKVQLAGGNAEAADTRAEIMRAMWTYLVVSISLIMIVLYLSFQSLLVPLRLALAMLFTLVATFGMGVLVYQTTLLHGFMPPLKYFNGVTYEVIPLVTGIAIALGLDYDIFLVSRIVEFRVQRYSDRASIFRGMLKTGDVISGAGLIMSLAFSDLLPAVRGLDHHQCPAGYLRGPHGLGPCLDAHCAALELVAEKYAATHPRRLGG</sequence>
<evidence type="ECO:0000313" key="11">
    <source>
        <dbReference type="EMBL" id="CAL4781074.1"/>
    </source>
</evidence>
<accession>A0A9P1CMH9</accession>
<evidence type="ECO:0000256" key="4">
    <source>
        <dbReference type="ARBA" id="ARBA00022692"/>
    </source>
</evidence>
<dbReference type="EMBL" id="CAMXCT010001870">
    <property type="protein sequence ID" value="CAI3993762.1"/>
    <property type="molecule type" value="Genomic_DNA"/>
</dbReference>
<evidence type="ECO:0000313" key="12">
    <source>
        <dbReference type="Proteomes" id="UP001152797"/>
    </source>
</evidence>
<keyword evidence="4 7" id="KW-0812">Transmembrane</keyword>
<keyword evidence="12" id="KW-1185">Reference proteome</keyword>
<feature type="transmembrane region" description="Helical" evidence="7">
    <location>
        <begin position="859"/>
        <end position="879"/>
    </location>
</feature>
<evidence type="ECO:0000259" key="8">
    <source>
        <dbReference type="PROSITE" id="PS50156"/>
    </source>
</evidence>
<feature type="transmembrane region" description="Helical" evidence="7">
    <location>
        <begin position="790"/>
        <end position="809"/>
    </location>
</feature>
<feature type="transmembrane region" description="Helical" evidence="7">
    <location>
        <begin position="816"/>
        <end position="839"/>
    </location>
</feature>
<keyword evidence="3" id="KW-1003">Cell membrane</keyword>
<dbReference type="InterPro" id="IPR050545">
    <property type="entry name" value="Mycobact_MmpL"/>
</dbReference>
<keyword evidence="5 7" id="KW-1133">Transmembrane helix</keyword>
<dbReference type="InterPro" id="IPR004869">
    <property type="entry name" value="MMPL_dom"/>
</dbReference>
<feature type="transmembrane region" description="Helical" evidence="7">
    <location>
        <begin position="410"/>
        <end position="430"/>
    </location>
</feature>
<evidence type="ECO:0000256" key="7">
    <source>
        <dbReference type="SAM" id="Phobius"/>
    </source>
</evidence>
<organism evidence="9">
    <name type="scientific">Cladocopium goreaui</name>
    <dbReference type="NCBI Taxonomy" id="2562237"/>
    <lineage>
        <taxon>Eukaryota</taxon>
        <taxon>Sar</taxon>
        <taxon>Alveolata</taxon>
        <taxon>Dinophyceae</taxon>
        <taxon>Suessiales</taxon>
        <taxon>Symbiodiniaceae</taxon>
        <taxon>Cladocopium</taxon>
    </lineage>
</organism>
<dbReference type="AlphaFoldDB" id="A0A9P1CMH9"/>
<protein>
    <submittedName>
        <fullName evidence="11">Membrane protein YdfJ</fullName>
    </submittedName>
</protein>